<sequence>MSFDSPALWFALLQIIWINILLSGDNAVVIAMACRSLPDKARKWGIVMGAGVAVALRILFTGIVATLLALPWLKLVGSLALMWIAVDLALPGEEADDAVEASDNLWKAVGTVAVADIVMSLDNVVAVAAVANGNWLLLVLGLAISIPLIVAGSSLVMSLLDRFPLLVWAGAALLGWVAGEMLVSDVAVIERLGGEEAAHHLDLPVAAICALLVIGVAYGVGRVRKAKHSKA</sequence>
<name>A0A4R3LS46_9HYPH</name>
<feature type="transmembrane region" description="Helical" evidence="6">
    <location>
        <begin position="203"/>
        <end position="221"/>
    </location>
</feature>
<feature type="transmembrane region" description="Helical" evidence="6">
    <location>
        <begin position="46"/>
        <end position="73"/>
    </location>
</feature>
<evidence type="ECO:0000256" key="1">
    <source>
        <dbReference type="ARBA" id="ARBA00004141"/>
    </source>
</evidence>
<comment type="subcellular location">
    <subcellularLocation>
        <location evidence="1">Membrane</location>
        <topology evidence="1">Multi-pass membrane protein</topology>
    </subcellularLocation>
</comment>
<organism evidence="7 8">
    <name type="scientific">Aquabacter spiritensis</name>
    <dbReference type="NCBI Taxonomy" id="933073"/>
    <lineage>
        <taxon>Bacteria</taxon>
        <taxon>Pseudomonadati</taxon>
        <taxon>Pseudomonadota</taxon>
        <taxon>Alphaproteobacteria</taxon>
        <taxon>Hyphomicrobiales</taxon>
        <taxon>Xanthobacteraceae</taxon>
        <taxon>Aquabacter</taxon>
    </lineage>
</organism>
<evidence type="ECO:0000256" key="5">
    <source>
        <dbReference type="ARBA" id="ARBA00023136"/>
    </source>
</evidence>
<keyword evidence="4 6" id="KW-1133">Transmembrane helix</keyword>
<keyword evidence="8" id="KW-1185">Reference proteome</keyword>
<evidence type="ECO:0000313" key="8">
    <source>
        <dbReference type="Proteomes" id="UP000294664"/>
    </source>
</evidence>
<feature type="transmembrane region" description="Helical" evidence="6">
    <location>
        <begin position="135"/>
        <end position="156"/>
    </location>
</feature>
<reference evidence="7 8" key="1">
    <citation type="submission" date="2019-03" db="EMBL/GenBank/DDBJ databases">
        <title>Genomic Encyclopedia of Type Strains, Phase IV (KMG-IV): sequencing the most valuable type-strain genomes for metagenomic binning, comparative biology and taxonomic classification.</title>
        <authorList>
            <person name="Goeker M."/>
        </authorList>
    </citation>
    <scope>NUCLEOTIDE SEQUENCE [LARGE SCALE GENOMIC DNA]</scope>
    <source>
        <strain evidence="7 8">DSM 9035</strain>
    </source>
</reference>
<dbReference type="PANTHER" id="PTHR30238:SF4">
    <property type="entry name" value="SLL1022 PROTEIN"/>
    <property type="match status" value="1"/>
</dbReference>
<evidence type="ECO:0000256" key="4">
    <source>
        <dbReference type="ARBA" id="ARBA00022989"/>
    </source>
</evidence>
<dbReference type="InterPro" id="IPR022301">
    <property type="entry name" value="Integral_membrane_YjbE"/>
</dbReference>
<evidence type="ECO:0000256" key="6">
    <source>
        <dbReference type="SAM" id="Phobius"/>
    </source>
</evidence>
<dbReference type="Proteomes" id="UP000294664">
    <property type="component" value="Unassembled WGS sequence"/>
</dbReference>
<feature type="transmembrane region" description="Helical" evidence="6">
    <location>
        <begin position="163"/>
        <end position="183"/>
    </location>
</feature>
<dbReference type="PANTHER" id="PTHR30238">
    <property type="entry name" value="MEMBRANE BOUND PREDICTED REDOX MODULATOR"/>
    <property type="match status" value="1"/>
</dbReference>
<proteinExistence type="inferred from homology"/>
<keyword evidence="5 6" id="KW-0472">Membrane</keyword>
<gene>
    <name evidence="7" type="ORF">EDC64_110135</name>
</gene>
<comment type="similarity">
    <text evidence="2">Belongs to the TerC family.</text>
</comment>
<evidence type="ECO:0000313" key="7">
    <source>
        <dbReference type="EMBL" id="TCT03270.1"/>
    </source>
</evidence>
<accession>A0A4R3LS46</accession>
<dbReference type="NCBIfam" id="TIGR03717">
    <property type="entry name" value="R_switched_YjbE"/>
    <property type="match status" value="1"/>
</dbReference>
<evidence type="ECO:0000256" key="3">
    <source>
        <dbReference type="ARBA" id="ARBA00022692"/>
    </source>
</evidence>
<comment type="caution">
    <text evidence="7">The sequence shown here is derived from an EMBL/GenBank/DDBJ whole genome shotgun (WGS) entry which is preliminary data.</text>
</comment>
<dbReference type="AlphaFoldDB" id="A0A4R3LS46"/>
<protein>
    <submittedName>
        <fullName evidence="7">YjbE family integral membrane protein</fullName>
    </submittedName>
</protein>
<dbReference type="RefSeq" id="WP_132033086.1">
    <property type="nucleotide sequence ID" value="NZ_SMAI01000010.1"/>
</dbReference>
<feature type="transmembrane region" description="Helical" evidence="6">
    <location>
        <begin position="6"/>
        <end position="34"/>
    </location>
</feature>
<keyword evidence="3 6" id="KW-0812">Transmembrane</keyword>
<dbReference type="InterPro" id="IPR005496">
    <property type="entry name" value="Integral_membrane_TerC"/>
</dbReference>
<dbReference type="GO" id="GO:0016020">
    <property type="term" value="C:membrane"/>
    <property type="evidence" value="ECO:0007669"/>
    <property type="project" value="UniProtKB-SubCell"/>
</dbReference>
<dbReference type="Pfam" id="PF03741">
    <property type="entry name" value="TerC"/>
    <property type="match status" value="1"/>
</dbReference>
<dbReference type="OrthoDB" id="9807970at2"/>
<evidence type="ECO:0000256" key="2">
    <source>
        <dbReference type="ARBA" id="ARBA00007511"/>
    </source>
</evidence>
<dbReference type="EMBL" id="SMAI01000010">
    <property type="protein sequence ID" value="TCT03270.1"/>
    <property type="molecule type" value="Genomic_DNA"/>
</dbReference>